<evidence type="ECO:0000256" key="1">
    <source>
        <dbReference type="SAM" id="MobiDB-lite"/>
    </source>
</evidence>
<gene>
    <name evidence="2" type="ORF">SMALB_5930</name>
</gene>
<evidence type="ECO:0000313" key="2">
    <source>
        <dbReference type="EMBL" id="NIY67858.1"/>
    </source>
</evidence>
<dbReference type="EMBL" id="JAALLH010000001">
    <property type="protein sequence ID" value="NIY67858.1"/>
    <property type="molecule type" value="Genomic_DNA"/>
</dbReference>
<accession>A0A7X5X755</accession>
<feature type="region of interest" description="Disordered" evidence="1">
    <location>
        <begin position="1"/>
        <end position="30"/>
    </location>
</feature>
<comment type="caution">
    <text evidence="2">The sequence shown here is derived from an EMBL/GenBank/DDBJ whole genome shotgun (WGS) entry which is preliminary data.</text>
</comment>
<dbReference type="AlphaFoldDB" id="A0A7X5X755"/>
<proteinExistence type="predicted"/>
<protein>
    <submittedName>
        <fullName evidence="2">Uncharacterized protein</fullName>
    </submittedName>
</protein>
<name>A0A7X5X755_STRMQ</name>
<sequence>MTRIGALSPDHRASSGRQRHIMPPNLPGAPEHWRNAIPPLRRRQRFPVDEISNLSERHLRRHTLQLLTKQRPSQRDLGLCHLLIYRDLIVQRAEHLSDRSLLESIRKNHPNRLDVVSVEHRLGGPGVVAREVQTMQQRVNESRIIAAKILNKQRSI</sequence>
<organism evidence="2 3">
    <name type="scientific">Streptomyces malaysiensis</name>
    <dbReference type="NCBI Taxonomy" id="92644"/>
    <lineage>
        <taxon>Bacteria</taxon>
        <taxon>Bacillati</taxon>
        <taxon>Actinomycetota</taxon>
        <taxon>Actinomycetes</taxon>
        <taxon>Kitasatosporales</taxon>
        <taxon>Streptomycetaceae</taxon>
        <taxon>Streptomyces</taxon>
        <taxon>Streptomyces violaceusniger group</taxon>
    </lineage>
</organism>
<dbReference type="Proteomes" id="UP000536624">
    <property type="component" value="Unassembled WGS sequence"/>
</dbReference>
<reference evidence="2 3" key="1">
    <citation type="submission" date="2020-02" db="EMBL/GenBank/DDBJ databases">
        <title>Streptomyces malaysiensis DSM14702 (JHCC583434, PFL_A843) Genome sequencing and assembly.</title>
        <authorList>
            <person name="Samborskyy M."/>
        </authorList>
    </citation>
    <scope>NUCLEOTIDE SEQUENCE [LARGE SCALE GENOMIC DNA]</scope>
    <source>
        <strain evidence="2 3">DSM 14702</strain>
    </source>
</reference>
<evidence type="ECO:0000313" key="3">
    <source>
        <dbReference type="Proteomes" id="UP000536624"/>
    </source>
</evidence>